<keyword evidence="4" id="KW-0564">Palmitate</keyword>
<evidence type="ECO:0000256" key="4">
    <source>
        <dbReference type="ARBA" id="ARBA00023139"/>
    </source>
</evidence>
<keyword evidence="6 9" id="KW-0449">Lipoprotein</keyword>
<evidence type="ECO:0000256" key="7">
    <source>
        <dbReference type="SAM" id="MobiDB-lite"/>
    </source>
</evidence>
<gene>
    <name evidence="9" type="ORF">G3480_03840</name>
</gene>
<accession>A0A6P1DQM1</accession>
<dbReference type="GO" id="GO:0009279">
    <property type="term" value="C:cell outer membrane"/>
    <property type="evidence" value="ECO:0007669"/>
    <property type="project" value="UniProtKB-SubCell"/>
</dbReference>
<name>A0A6P1DQM1_9GAMM</name>
<keyword evidence="10" id="KW-1185">Reference proteome</keyword>
<dbReference type="Proteomes" id="UP000471640">
    <property type="component" value="Unassembled WGS sequence"/>
</dbReference>
<comment type="caution">
    <text evidence="9">The sequence shown here is derived from an EMBL/GenBank/DDBJ whole genome shotgun (WGS) entry which is preliminary data.</text>
</comment>
<evidence type="ECO:0000256" key="1">
    <source>
        <dbReference type="ARBA" id="ARBA00004459"/>
    </source>
</evidence>
<protein>
    <submittedName>
        <fullName evidence="9">Lipoprotein</fullName>
    </submittedName>
</protein>
<evidence type="ECO:0000256" key="8">
    <source>
        <dbReference type="SAM" id="SignalP"/>
    </source>
</evidence>
<evidence type="ECO:0000256" key="5">
    <source>
        <dbReference type="ARBA" id="ARBA00023237"/>
    </source>
</evidence>
<evidence type="ECO:0000256" key="2">
    <source>
        <dbReference type="ARBA" id="ARBA00022729"/>
    </source>
</evidence>
<evidence type="ECO:0000313" key="9">
    <source>
        <dbReference type="EMBL" id="NEX19453.1"/>
    </source>
</evidence>
<feature type="region of interest" description="Disordered" evidence="7">
    <location>
        <begin position="30"/>
        <end position="70"/>
    </location>
</feature>
<evidence type="ECO:0000313" key="10">
    <source>
        <dbReference type="Proteomes" id="UP000471640"/>
    </source>
</evidence>
<evidence type="ECO:0000256" key="3">
    <source>
        <dbReference type="ARBA" id="ARBA00023136"/>
    </source>
</evidence>
<feature type="signal peptide" evidence="8">
    <location>
        <begin position="1"/>
        <end position="26"/>
    </location>
</feature>
<feature type="chain" id="PRO_5026836398" evidence="8">
    <location>
        <begin position="27"/>
        <end position="70"/>
    </location>
</feature>
<proteinExistence type="predicted"/>
<dbReference type="EMBL" id="JAAIJR010000009">
    <property type="protein sequence ID" value="NEX19453.1"/>
    <property type="molecule type" value="Genomic_DNA"/>
</dbReference>
<reference evidence="10" key="1">
    <citation type="journal article" date="2020" name="Microbiol. Resour. Announc.">
        <title>Draft Genome Sequences of Thiorhodococcus mannitoliphagus and Thiorhodococcus minor, Purple Sulfur Photosynthetic Bacteria in the Gammaproteobacterial Family Chromatiaceae.</title>
        <authorList>
            <person name="Aviles F.A."/>
            <person name="Meyer T.E."/>
            <person name="Kyndt J.A."/>
        </authorList>
    </citation>
    <scope>NUCLEOTIDE SEQUENCE [LARGE SCALE GENOMIC DNA]</scope>
    <source>
        <strain evidence="10">DSM 18266</strain>
    </source>
</reference>
<comment type="subcellular location">
    <subcellularLocation>
        <location evidence="1">Cell outer membrane</location>
        <topology evidence="1">Lipid-anchor</topology>
    </subcellularLocation>
</comment>
<keyword evidence="5" id="KW-0998">Cell outer membrane</keyword>
<evidence type="ECO:0000256" key="6">
    <source>
        <dbReference type="ARBA" id="ARBA00023288"/>
    </source>
</evidence>
<reference evidence="9 10" key="2">
    <citation type="submission" date="2020-02" db="EMBL/GenBank/DDBJ databases">
        <title>Genome sequences of Thiorhodococcus mannitoliphagus and Thiorhodococcus minor, purple sulfur photosynthetic bacteria in the gammaproteobacterial family, Chromatiaceae.</title>
        <authorList>
            <person name="Aviles F.A."/>
            <person name="Meyer T.E."/>
            <person name="Kyndt J.A."/>
        </authorList>
    </citation>
    <scope>NUCLEOTIDE SEQUENCE [LARGE SCALE GENOMIC DNA]</scope>
    <source>
        <strain evidence="9 10">DSM 18266</strain>
    </source>
</reference>
<dbReference type="Pfam" id="PF13627">
    <property type="entry name" value="LptM_cons"/>
    <property type="match status" value="1"/>
</dbReference>
<dbReference type="InterPro" id="IPR032831">
    <property type="entry name" value="LptM_cons"/>
</dbReference>
<dbReference type="AlphaFoldDB" id="A0A6P1DQM1"/>
<keyword evidence="2 8" id="KW-0732">Signal</keyword>
<organism evidence="9 10">
    <name type="scientific">Thiorhodococcus mannitoliphagus</name>
    <dbReference type="NCBI Taxonomy" id="329406"/>
    <lineage>
        <taxon>Bacteria</taxon>
        <taxon>Pseudomonadati</taxon>
        <taxon>Pseudomonadota</taxon>
        <taxon>Gammaproteobacteria</taxon>
        <taxon>Chromatiales</taxon>
        <taxon>Chromatiaceae</taxon>
        <taxon>Thiorhodococcus</taxon>
    </lineage>
</organism>
<dbReference type="NCBIfam" id="NF047847">
    <property type="entry name" value="SS_mature_LptM"/>
    <property type="match status" value="1"/>
</dbReference>
<sequence length="70" mass="7252">MLCWARTLFILTVVALGALSMLNACGQKGDLYLPEQPEATPAPNGEDVPAIPASSGRGNEGAPQSQQDSP</sequence>
<keyword evidence="3" id="KW-0472">Membrane</keyword>